<keyword evidence="3" id="KW-0809">Transit peptide</keyword>
<dbReference type="PANTHER" id="PTHR13068">
    <property type="entry name" value="CGI-12 PROTEIN-RELATED"/>
    <property type="match status" value="1"/>
</dbReference>
<dbReference type="SMART" id="SM00733">
    <property type="entry name" value="Mterf"/>
    <property type="match status" value="2"/>
</dbReference>
<dbReference type="InterPro" id="IPR003690">
    <property type="entry name" value="MTERF"/>
</dbReference>
<organism evidence="4 5">
    <name type="scientific">Mucuna pruriens</name>
    <name type="common">Velvet bean</name>
    <name type="synonym">Dolichos pruriens</name>
    <dbReference type="NCBI Taxonomy" id="157652"/>
    <lineage>
        <taxon>Eukaryota</taxon>
        <taxon>Viridiplantae</taxon>
        <taxon>Streptophyta</taxon>
        <taxon>Embryophyta</taxon>
        <taxon>Tracheophyta</taxon>
        <taxon>Spermatophyta</taxon>
        <taxon>Magnoliopsida</taxon>
        <taxon>eudicotyledons</taxon>
        <taxon>Gunneridae</taxon>
        <taxon>Pentapetalae</taxon>
        <taxon>rosids</taxon>
        <taxon>fabids</taxon>
        <taxon>Fabales</taxon>
        <taxon>Fabaceae</taxon>
        <taxon>Papilionoideae</taxon>
        <taxon>50 kb inversion clade</taxon>
        <taxon>NPAAA clade</taxon>
        <taxon>indigoferoid/millettioid clade</taxon>
        <taxon>Phaseoleae</taxon>
        <taxon>Mucuna</taxon>
    </lineage>
</organism>
<evidence type="ECO:0000313" key="4">
    <source>
        <dbReference type="EMBL" id="RDY06060.1"/>
    </source>
</evidence>
<dbReference type="OrthoDB" id="637682at2759"/>
<dbReference type="PANTHER" id="PTHR13068:SF211">
    <property type="match status" value="1"/>
</dbReference>
<dbReference type="AlphaFoldDB" id="A0A371HTD2"/>
<protein>
    <submittedName>
        <fullName evidence="4">Uncharacterized protein</fullName>
    </submittedName>
</protein>
<keyword evidence="2" id="KW-0804">Transcription</keyword>
<reference evidence="4" key="1">
    <citation type="submission" date="2018-05" db="EMBL/GenBank/DDBJ databases">
        <title>Draft genome of Mucuna pruriens seed.</title>
        <authorList>
            <person name="Nnadi N.E."/>
            <person name="Vos R."/>
            <person name="Hasami M.H."/>
            <person name="Devisetty U.K."/>
            <person name="Aguiy J.C."/>
        </authorList>
    </citation>
    <scope>NUCLEOTIDE SEQUENCE [LARGE SCALE GENOMIC DNA]</scope>
    <source>
        <strain evidence="4">JCA_2017</strain>
    </source>
</reference>
<dbReference type="Pfam" id="PF02536">
    <property type="entry name" value="mTERF"/>
    <property type="match status" value="1"/>
</dbReference>
<evidence type="ECO:0000256" key="1">
    <source>
        <dbReference type="ARBA" id="ARBA00007692"/>
    </source>
</evidence>
<comment type="caution">
    <text evidence="4">The sequence shown here is derived from an EMBL/GenBank/DDBJ whole genome shotgun (WGS) entry which is preliminary data.</text>
</comment>
<proteinExistence type="inferred from homology"/>
<evidence type="ECO:0000313" key="5">
    <source>
        <dbReference type="Proteomes" id="UP000257109"/>
    </source>
</evidence>
<keyword evidence="2" id="KW-0806">Transcription termination</keyword>
<dbReference type="GO" id="GO:0006353">
    <property type="term" value="P:DNA-templated transcription termination"/>
    <property type="evidence" value="ECO:0007669"/>
    <property type="project" value="UniProtKB-KW"/>
</dbReference>
<keyword evidence="2" id="KW-0805">Transcription regulation</keyword>
<dbReference type="InterPro" id="IPR038538">
    <property type="entry name" value="MTERF_sf"/>
</dbReference>
<evidence type="ECO:0000256" key="3">
    <source>
        <dbReference type="ARBA" id="ARBA00022946"/>
    </source>
</evidence>
<keyword evidence="5" id="KW-1185">Reference proteome</keyword>
<feature type="non-terminal residue" evidence="4">
    <location>
        <position position="1"/>
    </location>
</feature>
<dbReference type="Proteomes" id="UP000257109">
    <property type="component" value="Unassembled WGS sequence"/>
</dbReference>
<dbReference type="GO" id="GO:0003676">
    <property type="term" value="F:nucleic acid binding"/>
    <property type="evidence" value="ECO:0007669"/>
    <property type="project" value="InterPro"/>
</dbReference>
<comment type="similarity">
    <text evidence="1">Belongs to the mTERF family.</text>
</comment>
<name>A0A371HTD2_MUCPR</name>
<gene>
    <name evidence="4" type="ORF">CR513_10013</name>
</gene>
<dbReference type="EMBL" id="QJKJ01001758">
    <property type="protein sequence ID" value="RDY06060.1"/>
    <property type="molecule type" value="Genomic_DNA"/>
</dbReference>
<sequence length="155" mass="17430">MKTVIYYSGILWDLANSSVLNIQHLKEELVHESLVVRLVYFPRMVKASPKRCSYEGVSEQVHMGEEVVYRKWGWSDDDVFVAFRLRPFCMSVSEGKIEGVMDFVVNELGFEASNVARCPVVLSLSLGKWIVPRVSVVLVLKSKGMANVADVDGNC</sequence>
<dbReference type="STRING" id="157652.A0A371HTD2"/>
<dbReference type="Gene3D" id="1.25.70.10">
    <property type="entry name" value="Transcription termination factor 3, mitochondrial"/>
    <property type="match status" value="1"/>
</dbReference>
<accession>A0A371HTD2</accession>
<evidence type="ECO:0000256" key="2">
    <source>
        <dbReference type="ARBA" id="ARBA00022472"/>
    </source>
</evidence>